<dbReference type="PANTHER" id="PTHR34883">
    <property type="entry name" value="SERINE-RICH PROTEIN, PUTATIVE-RELATED-RELATED"/>
    <property type="match status" value="1"/>
</dbReference>
<protein>
    <recommendedName>
        <fullName evidence="5">Phytocyanin domain-containing protein</fullName>
    </recommendedName>
</protein>
<dbReference type="EMBL" id="CH476609">
    <property type="protein sequence ID" value="EAU29468.1"/>
    <property type="molecule type" value="Genomic_DNA"/>
</dbReference>
<dbReference type="Gene3D" id="2.60.40.420">
    <property type="entry name" value="Cupredoxins - blue copper proteins"/>
    <property type="match status" value="1"/>
</dbReference>
<dbReference type="Proteomes" id="UP000007963">
    <property type="component" value="Unassembled WGS sequence"/>
</dbReference>
<dbReference type="PANTHER" id="PTHR34883:SF8">
    <property type="entry name" value="EXTRACELLULAR SERINE-RICH PROTEIN (AFU_ORTHOLOGUE AFUA_6G00670)"/>
    <property type="match status" value="1"/>
</dbReference>
<dbReference type="AlphaFoldDB" id="Q0C8G5"/>
<organism evidence="3 4">
    <name type="scientific">Aspergillus terreus (strain NIH 2624 / FGSC A1156)</name>
    <dbReference type="NCBI Taxonomy" id="341663"/>
    <lineage>
        <taxon>Eukaryota</taxon>
        <taxon>Fungi</taxon>
        <taxon>Dikarya</taxon>
        <taxon>Ascomycota</taxon>
        <taxon>Pezizomycotina</taxon>
        <taxon>Eurotiomycetes</taxon>
        <taxon>Eurotiomycetidae</taxon>
        <taxon>Eurotiales</taxon>
        <taxon>Aspergillaceae</taxon>
        <taxon>Aspergillus</taxon>
        <taxon>Aspergillus subgen. Circumdati</taxon>
    </lineage>
</organism>
<name>Q0C8G5_ASPTN</name>
<reference evidence="4" key="1">
    <citation type="submission" date="2005-09" db="EMBL/GenBank/DDBJ databases">
        <title>Annotation of the Aspergillus terreus NIH2624 genome.</title>
        <authorList>
            <person name="Birren B.W."/>
            <person name="Lander E.S."/>
            <person name="Galagan J.E."/>
            <person name="Nusbaum C."/>
            <person name="Devon K."/>
            <person name="Henn M."/>
            <person name="Ma L.-J."/>
            <person name="Jaffe D.B."/>
            <person name="Butler J."/>
            <person name="Alvarez P."/>
            <person name="Gnerre S."/>
            <person name="Grabherr M."/>
            <person name="Kleber M."/>
            <person name="Mauceli E.W."/>
            <person name="Brockman W."/>
            <person name="Rounsley S."/>
            <person name="Young S.K."/>
            <person name="LaButti K."/>
            <person name="Pushparaj V."/>
            <person name="DeCaprio D."/>
            <person name="Crawford M."/>
            <person name="Koehrsen M."/>
            <person name="Engels R."/>
            <person name="Montgomery P."/>
            <person name="Pearson M."/>
            <person name="Howarth C."/>
            <person name="Larson L."/>
            <person name="Luoma S."/>
            <person name="White J."/>
            <person name="Alvarado L."/>
            <person name="Kodira C.D."/>
            <person name="Zeng Q."/>
            <person name="Oleary S."/>
            <person name="Yandava C."/>
            <person name="Denning D.W."/>
            <person name="Nierman W.C."/>
            <person name="Milne T."/>
            <person name="Madden K."/>
        </authorList>
    </citation>
    <scope>NUCLEOTIDE SEQUENCE [LARGE SCALE GENOMIC DNA]</scope>
    <source>
        <strain evidence="4">NIH 2624 / FGSC A1156</strain>
    </source>
</reference>
<dbReference type="CDD" id="cd12087">
    <property type="entry name" value="TM_EGFR-like"/>
    <property type="match status" value="1"/>
</dbReference>
<keyword evidence="2" id="KW-1133">Transmembrane helix</keyword>
<accession>Q0C8G5</accession>
<dbReference type="SUPFAM" id="SSF49503">
    <property type="entry name" value="Cupredoxins"/>
    <property type="match status" value="1"/>
</dbReference>
<dbReference type="VEuPathDB" id="FungiDB:ATEG_10019"/>
<feature type="transmembrane region" description="Helical" evidence="2">
    <location>
        <begin position="212"/>
        <end position="234"/>
    </location>
</feature>
<proteinExistence type="predicted"/>
<feature type="compositionally biased region" description="Polar residues" evidence="1">
    <location>
        <begin position="324"/>
        <end position="335"/>
    </location>
</feature>
<gene>
    <name evidence="3" type="ORF">ATEG_10019</name>
</gene>
<feature type="compositionally biased region" description="Low complexity" evidence="1">
    <location>
        <begin position="1"/>
        <end position="30"/>
    </location>
</feature>
<dbReference type="HOGENOM" id="CLU_043835_2_0_1"/>
<evidence type="ECO:0008006" key="5">
    <source>
        <dbReference type="Google" id="ProtNLM"/>
    </source>
</evidence>
<keyword evidence="2" id="KW-0472">Membrane</keyword>
<evidence type="ECO:0000256" key="2">
    <source>
        <dbReference type="SAM" id="Phobius"/>
    </source>
</evidence>
<evidence type="ECO:0000313" key="3">
    <source>
        <dbReference type="EMBL" id="EAU29468.1"/>
    </source>
</evidence>
<dbReference type="OMA" id="ALKYPYM"/>
<dbReference type="RefSeq" id="XP_001209321.1">
    <property type="nucleotide sequence ID" value="XM_001209321.1"/>
</dbReference>
<dbReference type="GeneID" id="4319400"/>
<dbReference type="OrthoDB" id="2331100at2759"/>
<feature type="region of interest" description="Disordered" evidence="1">
    <location>
        <begin position="1"/>
        <end position="42"/>
    </location>
</feature>
<feature type="compositionally biased region" description="Polar residues" evidence="1">
    <location>
        <begin position="284"/>
        <end position="297"/>
    </location>
</feature>
<feature type="region of interest" description="Disordered" evidence="1">
    <location>
        <begin position="266"/>
        <end position="335"/>
    </location>
</feature>
<dbReference type="CDD" id="cd00920">
    <property type="entry name" value="Cupredoxin"/>
    <property type="match status" value="1"/>
</dbReference>
<keyword evidence="2" id="KW-0812">Transmembrane</keyword>
<feature type="compositionally biased region" description="Low complexity" evidence="1">
    <location>
        <begin position="182"/>
        <end position="197"/>
    </location>
</feature>
<feature type="region of interest" description="Disordered" evidence="1">
    <location>
        <begin position="178"/>
        <end position="205"/>
    </location>
</feature>
<dbReference type="eggNOG" id="ENOG502S0EC">
    <property type="taxonomic scope" value="Eukaryota"/>
</dbReference>
<dbReference type="InterPro" id="IPR052953">
    <property type="entry name" value="Ser-rich/MCO-related"/>
</dbReference>
<evidence type="ECO:0000313" key="4">
    <source>
        <dbReference type="Proteomes" id="UP000007963"/>
    </source>
</evidence>
<dbReference type="InterPro" id="IPR008972">
    <property type="entry name" value="Cupredoxin"/>
</dbReference>
<evidence type="ECO:0000256" key="1">
    <source>
        <dbReference type="SAM" id="MobiDB-lite"/>
    </source>
</evidence>
<sequence>MPSSSSSSSLVRQTASPTTSASVATHTVKVGSKEDPHQYSPHSITADVGDVIEFQFYPRNHSVVKADYLAPCVPASGSVFYSGPFNHFNEYNGQLVGPAPSWYLVVNDTQPTFFYCTAIDSCIKNGMVGVINPVSLVLPDMHHHAEAIQNETMTWEAQYAKAKQYPYMLVPGQSMPAEGDLPASTSTSTAHPTTSAADGNSSSSGTHLSGGAIAGIVVGAVAFLVILVALFFTLGRNRVYKQWMSSQDGRTERTARWALFHGEGWRPKSELDSTTQHTGDPGTSLVSSPNPTQRTFSPTPPAGHWSWEGPKSTVSHTREPTELDASNSVNRGVYR</sequence>
<dbReference type="STRING" id="341663.Q0C8G5"/>